<evidence type="ECO:0000313" key="2">
    <source>
        <dbReference type="Proteomes" id="UP001303946"/>
    </source>
</evidence>
<dbReference type="Gene3D" id="1.20.58.320">
    <property type="entry name" value="TPR-like"/>
    <property type="match status" value="1"/>
</dbReference>
<evidence type="ECO:0000313" key="1">
    <source>
        <dbReference type="EMBL" id="WOB10003.1"/>
    </source>
</evidence>
<protein>
    <submittedName>
        <fullName evidence="1">DUF924 family protein</fullName>
    </submittedName>
</protein>
<dbReference type="SUPFAM" id="SSF48452">
    <property type="entry name" value="TPR-like"/>
    <property type="match status" value="1"/>
</dbReference>
<keyword evidence="2" id="KW-1185">Reference proteome</keyword>
<organism evidence="1 2">
    <name type="scientific">Piscinibacter gummiphilus</name>
    <dbReference type="NCBI Taxonomy" id="946333"/>
    <lineage>
        <taxon>Bacteria</taxon>
        <taxon>Pseudomonadati</taxon>
        <taxon>Pseudomonadota</taxon>
        <taxon>Betaproteobacteria</taxon>
        <taxon>Burkholderiales</taxon>
        <taxon>Sphaerotilaceae</taxon>
        <taxon>Piscinibacter</taxon>
    </lineage>
</organism>
<dbReference type="Pfam" id="PF06041">
    <property type="entry name" value="DUF924"/>
    <property type="match status" value="1"/>
</dbReference>
<dbReference type="InterPro" id="IPR011990">
    <property type="entry name" value="TPR-like_helical_dom_sf"/>
</dbReference>
<dbReference type="RefSeq" id="WP_316702892.1">
    <property type="nucleotide sequence ID" value="NZ_CP136336.1"/>
</dbReference>
<accession>A0ABZ0D4M6</accession>
<sequence length="191" mass="21192">MDTKAAEVLQFWFGDGPPYADRPEWFRKSDAFDREIERRFAALIETALQDGLAAWAAEPATALARVILLDQFPRNVFRNTPKAFAGDPLALAAARAMVERGQHTALAPVQRVFVYLPFEHAEDLAAQDTSVQLFGDLAREAPEAGAGWLDYAERHHAIVARFGRFPHRNAILGRPSTPEETAFLSQPGSSF</sequence>
<dbReference type="InterPro" id="IPR010323">
    <property type="entry name" value="DUF924"/>
</dbReference>
<dbReference type="Proteomes" id="UP001303946">
    <property type="component" value="Chromosome"/>
</dbReference>
<dbReference type="Gene3D" id="1.25.40.10">
    <property type="entry name" value="Tetratricopeptide repeat domain"/>
    <property type="match status" value="1"/>
</dbReference>
<reference evidence="1 2" key="1">
    <citation type="submission" date="2023-10" db="EMBL/GenBank/DDBJ databases">
        <title>Bacteria for the degradation of biodegradable plastic PBAT(Polybutylene adipate terephthalate).</title>
        <authorList>
            <person name="Weon H.-Y."/>
            <person name="Yeon J."/>
        </authorList>
    </citation>
    <scope>NUCLEOTIDE SEQUENCE [LARGE SCALE GENOMIC DNA]</scope>
    <source>
        <strain evidence="1 2">SBD 7-3</strain>
    </source>
</reference>
<dbReference type="EMBL" id="CP136336">
    <property type="protein sequence ID" value="WOB10003.1"/>
    <property type="molecule type" value="Genomic_DNA"/>
</dbReference>
<proteinExistence type="predicted"/>
<gene>
    <name evidence="1" type="ORF">RXV79_08025</name>
</gene>
<name>A0ABZ0D4M6_9BURK</name>